<dbReference type="GO" id="GO:0005506">
    <property type="term" value="F:iron ion binding"/>
    <property type="evidence" value="ECO:0007669"/>
    <property type="project" value="InterPro"/>
</dbReference>
<evidence type="ECO:0000256" key="10">
    <source>
        <dbReference type="SAM" id="Phobius"/>
    </source>
</evidence>
<comment type="pathway">
    <text evidence="2">Secondary metabolite biosynthesis.</text>
</comment>
<comment type="similarity">
    <text evidence="3">Belongs to the cytochrome P450 family.</text>
</comment>
<dbReference type="Pfam" id="PF00067">
    <property type="entry name" value="p450"/>
    <property type="match status" value="1"/>
</dbReference>
<feature type="binding site" description="axial binding residue" evidence="9">
    <location>
        <position position="448"/>
    </location>
    <ligand>
        <name>heme</name>
        <dbReference type="ChEBI" id="CHEBI:30413"/>
    </ligand>
    <ligandPart>
        <name>Fe</name>
        <dbReference type="ChEBI" id="CHEBI:18248"/>
    </ligandPart>
</feature>
<dbReference type="CDD" id="cd11065">
    <property type="entry name" value="CYP64-like"/>
    <property type="match status" value="1"/>
</dbReference>
<dbReference type="GO" id="GO:0016705">
    <property type="term" value="F:oxidoreductase activity, acting on paired donors, with incorporation or reduction of molecular oxygen"/>
    <property type="evidence" value="ECO:0007669"/>
    <property type="project" value="InterPro"/>
</dbReference>
<dbReference type="Gene3D" id="1.10.630.10">
    <property type="entry name" value="Cytochrome P450"/>
    <property type="match status" value="1"/>
</dbReference>
<dbReference type="InterPro" id="IPR002401">
    <property type="entry name" value="Cyt_P450_E_grp-I"/>
</dbReference>
<keyword evidence="5 9" id="KW-0479">Metal-binding</keyword>
<dbReference type="GO" id="GO:0020037">
    <property type="term" value="F:heme binding"/>
    <property type="evidence" value="ECO:0007669"/>
    <property type="project" value="InterPro"/>
</dbReference>
<proteinExistence type="inferred from homology"/>
<comment type="cofactor">
    <cofactor evidence="1 9">
        <name>heme</name>
        <dbReference type="ChEBI" id="CHEBI:30413"/>
    </cofactor>
</comment>
<dbReference type="SUPFAM" id="SSF48264">
    <property type="entry name" value="Cytochrome P450"/>
    <property type="match status" value="1"/>
</dbReference>
<accession>A0AAD7HJK8</accession>
<keyword evidence="10" id="KW-0812">Transmembrane</keyword>
<dbReference type="GO" id="GO:0004497">
    <property type="term" value="F:monooxygenase activity"/>
    <property type="evidence" value="ECO:0007669"/>
    <property type="project" value="UniProtKB-KW"/>
</dbReference>
<evidence type="ECO:0000313" key="11">
    <source>
        <dbReference type="EMBL" id="KAJ7721504.1"/>
    </source>
</evidence>
<evidence type="ECO:0000313" key="12">
    <source>
        <dbReference type="Proteomes" id="UP001215598"/>
    </source>
</evidence>
<sequence>MNSLTAPERMLRTNNQHFLLWTGVVSILISLILFSYHRKKSSKLPPGPRGIPLLGCALSLAKDDAWVVFAKWHKEFGSIVYFTANGQSFVVLNTAKAAADLLQRRSSLYSDRPFNYVARTLLSGDLQIAFAPYSHQWRKLRRATQEGLRPNSNTFHPVQEREALVLARTILSKPEDWFSHMNRTAASIIMSVAYGLPPLLENNDPVVRAVRAYTERLAKAVSPGAYLVELLPWMRHLPSWAAKWKRDCAEHFKRDSVMFRNLYCDALSMGFGTSSLAEILQNGSSEDLSETERAWLCGNLFGAGAETTSGTLCWFIAAMILYPDVQKRAQSEIDSIVGRHRLPTFKDQAHLPYITALVRETLRWRPALPMGLPHAVIKDDIYGDYFIPKGTICIQNVWEINRDRTVFGEDAKEYSPERYLDGNGHLSPPVLDMQGESHATYGSGQRICQGRHLADDTLFIDIATILWSFQIDPAISDSGQPCLPDAYAHPKTGITLHPLPFKCSISPRSREAQDVLMETHRGL</sequence>
<dbReference type="InterPro" id="IPR036396">
    <property type="entry name" value="Cyt_P450_sf"/>
</dbReference>
<evidence type="ECO:0000256" key="4">
    <source>
        <dbReference type="ARBA" id="ARBA00022617"/>
    </source>
</evidence>
<keyword evidence="10" id="KW-0472">Membrane</keyword>
<dbReference type="InterPro" id="IPR001128">
    <property type="entry name" value="Cyt_P450"/>
</dbReference>
<reference evidence="11" key="1">
    <citation type="submission" date="2023-03" db="EMBL/GenBank/DDBJ databases">
        <title>Massive genome expansion in bonnet fungi (Mycena s.s.) driven by repeated elements and novel gene families across ecological guilds.</title>
        <authorList>
            <consortium name="Lawrence Berkeley National Laboratory"/>
            <person name="Harder C.B."/>
            <person name="Miyauchi S."/>
            <person name="Viragh M."/>
            <person name="Kuo A."/>
            <person name="Thoen E."/>
            <person name="Andreopoulos B."/>
            <person name="Lu D."/>
            <person name="Skrede I."/>
            <person name="Drula E."/>
            <person name="Henrissat B."/>
            <person name="Morin E."/>
            <person name="Kohler A."/>
            <person name="Barry K."/>
            <person name="LaButti K."/>
            <person name="Morin E."/>
            <person name="Salamov A."/>
            <person name="Lipzen A."/>
            <person name="Mereny Z."/>
            <person name="Hegedus B."/>
            <person name="Baldrian P."/>
            <person name="Stursova M."/>
            <person name="Weitz H."/>
            <person name="Taylor A."/>
            <person name="Grigoriev I.V."/>
            <person name="Nagy L.G."/>
            <person name="Martin F."/>
            <person name="Kauserud H."/>
        </authorList>
    </citation>
    <scope>NUCLEOTIDE SEQUENCE</scope>
    <source>
        <strain evidence="11">CBHHK182m</strain>
    </source>
</reference>
<keyword evidence="12" id="KW-1185">Reference proteome</keyword>
<evidence type="ECO:0000256" key="9">
    <source>
        <dbReference type="PIRSR" id="PIRSR602401-1"/>
    </source>
</evidence>
<dbReference type="PANTHER" id="PTHR46300">
    <property type="entry name" value="P450, PUTATIVE (EUROFUNG)-RELATED-RELATED"/>
    <property type="match status" value="1"/>
</dbReference>
<comment type="caution">
    <text evidence="11">The sequence shown here is derived from an EMBL/GenBank/DDBJ whole genome shotgun (WGS) entry which is preliminary data.</text>
</comment>
<protein>
    <submittedName>
        <fullName evidence="11">Cytochrome P450</fullName>
    </submittedName>
</protein>
<dbReference type="PRINTS" id="PR00463">
    <property type="entry name" value="EP450I"/>
</dbReference>
<name>A0AAD7HJK8_9AGAR</name>
<dbReference type="InterPro" id="IPR050364">
    <property type="entry name" value="Cytochrome_P450_fung"/>
</dbReference>
<evidence type="ECO:0000256" key="5">
    <source>
        <dbReference type="ARBA" id="ARBA00022723"/>
    </source>
</evidence>
<evidence type="ECO:0000256" key="3">
    <source>
        <dbReference type="ARBA" id="ARBA00010617"/>
    </source>
</evidence>
<dbReference type="EMBL" id="JARKIB010000229">
    <property type="protein sequence ID" value="KAJ7721504.1"/>
    <property type="molecule type" value="Genomic_DNA"/>
</dbReference>
<keyword evidence="7 9" id="KW-0408">Iron</keyword>
<evidence type="ECO:0000256" key="6">
    <source>
        <dbReference type="ARBA" id="ARBA00023002"/>
    </source>
</evidence>
<keyword evidence="8" id="KW-0503">Monooxygenase</keyword>
<evidence type="ECO:0000256" key="7">
    <source>
        <dbReference type="ARBA" id="ARBA00023004"/>
    </source>
</evidence>
<dbReference type="PRINTS" id="PR00385">
    <property type="entry name" value="P450"/>
</dbReference>
<dbReference type="AlphaFoldDB" id="A0AAD7HJK8"/>
<keyword evidence="10" id="KW-1133">Transmembrane helix</keyword>
<evidence type="ECO:0000256" key="2">
    <source>
        <dbReference type="ARBA" id="ARBA00005179"/>
    </source>
</evidence>
<feature type="transmembrane region" description="Helical" evidence="10">
    <location>
        <begin position="18"/>
        <end position="36"/>
    </location>
</feature>
<evidence type="ECO:0000256" key="8">
    <source>
        <dbReference type="ARBA" id="ARBA00023033"/>
    </source>
</evidence>
<evidence type="ECO:0000256" key="1">
    <source>
        <dbReference type="ARBA" id="ARBA00001971"/>
    </source>
</evidence>
<keyword evidence="4 9" id="KW-0349">Heme</keyword>
<gene>
    <name evidence="11" type="ORF">B0H16DRAFT_1602587</name>
</gene>
<organism evidence="11 12">
    <name type="scientific">Mycena metata</name>
    <dbReference type="NCBI Taxonomy" id="1033252"/>
    <lineage>
        <taxon>Eukaryota</taxon>
        <taxon>Fungi</taxon>
        <taxon>Dikarya</taxon>
        <taxon>Basidiomycota</taxon>
        <taxon>Agaricomycotina</taxon>
        <taxon>Agaricomycetes</taxon>
        <taxon>Agaricomycetidae</taxon>
        <taxon>Agaricales</taxon>
        <taxon>Marasmiineae</taxon>
        <taxon>Mycenaceae</taxon>
        <taxon>Mycena</taxon>
    </lineage>
</organism>
<keyword evidence="6" id="KW-0560">Oxidoreductase</keyword>
<feature type="non-terminal residue" evidence="11">
    <location>
        <position position="523"/>
    </location>
</feature>
<dbReference type="Proteomes" id="UP001215598">
    <property type="component" value="Unassembled WGS sequence"/>
</dbReference>
<dbReference type="PANTHER" id="PTHR46300:SF7">
    <property type="entry name" value="P450, PUTATIVE (EUROFUNG)-RELATED"/>
    <property type="match status" value="1"/>
</dbReference>